<name>A0A1E3H4W0_9HYPH</name>
<evidence type="ECO:0000313" key="1">
    <source>
        <dbReference type="EMBL" id="ODN71363.1"/>
    </source>
</evidence>
<comment type="caution">
    <text evidence="1">The sequence shown here is derived from an EMBL/GenBank/DDBJ whole genome shotgun (WGS) entry which is preliminary data.</text>
</comment>
<accession>A0A1E3H4W0</accession>
<protein>
    <submittedName>
        <fullName evidence="1">Triphosphoribosyl-dephospho-CoA synthase</fullName>
    </submittedName>
</protein>
<dbReference type="PANTHER" id="PTHR42280:SF1">
    <property type="entry name" value="CITG FAMILY PROTEIN"/>
    <property type="match status" value="1"/>
</dbReference>
<dbReference type="Pfam" id="PF01874">
    <property type="entry name" value="CitG"/>
    <property type="match status" value="1"/>
</dbReference>
<dbReference type="PATRIC" id="fig|1439726.3.peg.1383"/>
<dbReference type="GO" id="GO:0005524">
    <property type="term" value="F:ATP binding"/>
    <property type="evidence" value="ECO:0007669"/>
    <property type="project" value="InterPro"/>
</dbReference>
<dbReference type="EMBL" id="MCRJ01000023">
    <property type="protein sequence ID" value="ODN71363.1"/>
    <property type="molecule type" value="Genomic_DNA"/>
</dbReference>
<keyword evidence="2" id="KW-1185">Reference proteome</keyword>
<dbReference type="Proteomes" id="UP000094622">
    <property type="component" value="Unassembled WGS sequence"/>
</dbReference>
<dbReference type="PANTHER" id="PTHR42280">
    <property type="entry name" value="CITG FAMILY PROTEIN"/>
    <property type="match status" value="1"/>
</dbReference>
<proteinExistence type="predicted"/>
<sequence length="280" mass="29005">MIAAPPLPDSADVDPVVQEAFLWACQAELAAVKPGNVHVHAPGHRMTVADFETSARVAAPHIARRGATVGRRIRDAMTATVAAVGTNTNLGILLLAAPLAAAFERGGPLRASLSDVLAGLTVEDAVDAFAAIRLASPGGLGSASRHDVAAPPEVDLRAAMAEAAERDRIARQYVTVFEDVFEIGLPALGAARTRRLADEQATVATYLALAAAFPDTHVQRKFGAAVASRIQEEFAGFAAGGAASDHEALLAFDTSLKARGINPGTSADLTVATLMVMRLC</sequence>
<dbReference type="InterPro" id="IPR002736">
    <property type="entry name" value="CitG"/>
</dbReference>
<dbReference type="Gene3D" id="1.10.4200.10">
    <property type="entry name" value="Triphosphoribosyl-dephospho-CoA protein"/>
    <property type="match status" value="1"/>
</dbReference>
<gene>
    <name evidence="1" type="ORF">A6302_01315</name>
</gene>
<reference evidence="1 2" key="1">
    <citation type="submission" date="2016-07" db="EMBL/GenBank/DDBJ databases">
        <title>Draft Genome Sequence of Methylobrevis pamukkalensis PK2.</title>
        <authorList>
            <person name="Vasilenko O.V."/>
            <person name="Doronina N.V."/>
            <person name="Shmareva M.N."/>
            <person name="Tarlachkov S.V."/>
            <person name="Mustakhimov I."/>
            <person name="Trotsenko Y.A."/>
        </authorList>
    </citation>
    <scope>NUCLEOTIDE SEQUENCE [LARGE SCALE GENOMIC DNA]</scope>
    <source>
        <strain evidence="1 2">PK2</strain>
    </source>
</reference>
<dbReference type="OrthoDB" id="8525901at2"/>
<dbReference type="GO" id="GO:0046917">
    <property type="term" value="F:triphosphoribosyl-dephospho-CoA synthase activity"/>
    <property type="evidence" value="ECO:0007669"/>
    <property type="project" value="InterPro"/>
</dbReference>
<dbReference type="AlphaFoldDB" id="A0A1E3H4W0"/>
<organism evidence="1 2">
    <name type="scientific">Methylobrevis pamukkalensis</name>
    <dbReference type="NCBI Taxonomy" id="1439726"/>
    <lineage>
        <taxon>Bacteria</taxon>
        <taxon>Pseudomonadati</taxon>
        <taxon>Pseudomonadota</taxon>
        <taxon>Alphaproteobacteria</taxon>
        <taxon>Hyphomicrobiales</taxon>
        <taxon>Pleomorphomonadaceae</taxon>
        <taxon>Methylobrevis</taxon>
    </lineage>
</organism>
<dbReference type="RefSeq" id="WP_069306266.1">
    <property type="nucleotide sequence ID" value="NZ_MCRJ01000023.1"/>
</dbReference>
<evidence type="ECO:0000313" key="2">
    <source>
        <dbReference type="Proteomes" id="UP000094622"/>
    </source>
</evidence>